<keyword evidence="7" id="KW-0418">Kinase</keyword>
<dbReference type="eggNOG" id="COG3444">
    <property type="taxonomic scope" value="Bacteria"/>
</dbReference>
<keyword evidence="2" id="KW-0813">Transport</keyword>
<feature type="domain" description="PTS EIIB type-4" evidence="10">
    <location>
        <begin position="35"/>
        <end position="192"/>
    </location>
</feature>
<dbReference type="Gene3D" id="3.40.35.10">
    <property type="entry name" value="Phosphotransferase system, sorbose subfamily IIB component"/>
    <property type="match status" value="1"/>
</dbReference>
<dbReference type="SUPFAM" id="SSF52728">
    <property type="entry name" value="PTS IIb component"/>
    <property type="match status" value="1"/>
</dbReference>
<evidence type="ECO:0000256" key="8">
    <source>
        <dbReference type="PIRSR" id="PIRSR618455-1"/>
    </source>
</evidence>
<keyword evidence="5 11" id="KW-0808">Transferase</keyword>
<dbReference type="GO" id="GO:0009401">
    <property type="term" value="P:phosphoenolpyruvate-dependent sugar phosphotransferase system"/>
    <property type="evidence" value="ECO:0007669"/>
    <property type="project" value="UniProtKB-KW"/>
</dbReference>
<reference evidence="11 12" key="1">
    <citation type="journal article" date="2003" name="Genome Res.">
        <title>Comparative genome analysis of Vibrio vulnificus, a marine pathogen.</title>
        <authorList>
            <person name="Chen C.Y."/>
            <person name="Wu K.M."/>
            <person name="Chang Y.C."/>
            <person name="Chang C.H."/>
            <person name="Tsai H.C."/>
            <person name="Liao T.L."/>
            <person name="Liu Y.M."/>
            <person name="Chen H.J."/>
            <person name="Shen A.B."/>
            <person name="Li J.C."/>
            <person name="Su T.L."/>
            <person name="Shao C.P."/>
            <person name="Lee C.T."/>
            <person name="Hor L.I."/>
            <person name="Tsai S.F."/>
        </authorList>
    </citation>
    <scope>NUCLEOTIDE SEQUENCE [LARGE SCALE GENOMIC DNA]</scope>
    <source>
        <strain evidence="11 12">YJ016</strain>
    </source>
</reference>
<evidence type="ECO:0000313" key="11">
    <source>
        <dbReference type="EMBL" id="BAC97540.1"/>
    </source>
</evidence>
<evidence type="ECO:0000256" key="1">
    <source>
        <dbReference type="ARBA" id="ARBA00004496"/>
    </source>
</evidence>
<keyword evidence="4" id="KW-0762">Sugar transport</keyword>
<evidence type="ECO:0000256" key="6">
    <source>
        <dbReference type="ARBA" id="ARBA00022683"/>
    </source>
</evidence>
<dbReference type="CDD" id="cd00001">
    <property type="entry name" value="PTS_IIB_man"/>
    <property type="match status" value="1"/>
</dbReference>
<accession>Q7MC73</accession>
<evidence type="ECO:0000259" key="10">
    <source>
        <dbReference type="PROSITE" id="PS51101"/>
    </source>
</evidence>
<evidence type="ECO:0000256" key="3">
    <source>
        <dbReference type="ARBA" id="ARBA00022490"/>
    </source>
</evidence>
<dbReference type="EMBL" id="BA000038">
    <property type="protein sequence ID" value="BAC97540.1"/>
    <property type="molecule type" value="Genomic_DNA"/>
</dbReference>
<dbReference type="AlphaFoldDB" id="Q7MC73"/>
<dbReference type="NCBIfam" id="TIGR00854">
    <property type="entry name" value="pts-sorbose"/>
    <property type="match status" value="1"/>
</dbReference>
<dbReference type="GO" id="GO:0016301">
    <property type="term" value="F:kinase activity"/>
    <property type="evidence" value="ECO:0007669"/>
    <property type="project" value="UniProtKB-KW"/>
</dbReference>
<sequence length="192" mass="21312">MPDRGSEPRGSRGHHLPVSHQSSTAIYFESIRKLNMPNIVLSRIDERLVHGQVGVQWVGFADANIVVVVNDEVAQDTIQQNLMEMVLADGIAIRFWTVQKTIDTIHKAADRQRILLVCRTPKDFRQLVEGGVPIQNINVGNMHYADGKKQISKTVSVDAEDVADFQQLKALGVRCSIQGVPTESATDLFTLL</sequence>
<dbReference type="InterPro" id="IPR018455">
    <property type="entry name" value="PTS_IIB_sorbose-sp_subgr"/>
</dbReference>
<dbReference type="NCBIfam" id="NF007288">
    <property type="entry name" value="PRK09756.1"/>
    <property type="match status" value="1"/>
</dbReference>
<keyword evidence="6" id="KW-0598">Phosphotransferase system</keyword>
<evidence type="ECO:0000256" key="2">
    <source>
        <dbReference type="ARBA" id="ARBA00022448"/>
    </source>
</evidence>
<dbReference type="GO" id="GO:0008982">
    <property type="term" value="F:protein-N(PI)-phosphohistidine-sugar phosphotransferase activity"/>
    <property type="evidence" value="ECO:0007669"/>
    <property type="project" value="InterPro"/>
</dbReference>
<feature type="modified residue" description="Phosphohistidine; by EIIA" evidence="9">
    <location>
        <position position="50"/>
    </location>
</feature>
<dbReference type="InterPro" id="IPR036667">
    <property type="entry name" value="PTS_IIB_sorbose-sp_sf"/>
</dbReference>
<protein>
    <submittedName>
        <fullName evidence="11">Phosphotransferase system, mannose/fructose/N-acetylgalactosamine-specific component IIB</fullName>
    </submittedName>
</protein>
<evidence type="ECO:0000256" key="7">
    <source>
        <dbReference type="ARBA" id="ARBA00022777"/>
    </source>
</evidence>
<evidence type="ECO:0000313" key="12">
    <source>
        <dbReference type="Proteomes" id="UP000002675"/>
    </source>
</evidence>
<comment type="subcellular location">
    <subcellularLocation>
        <location evidence="1">Cytoplasm</location>
    </subcellularLocation>
</comment>
<dbReference type="InterPro" id="IPR004720">
    <property type="entry name" value="PTS_IIB_sorbose-sp"/>
</dbReference>
<evidence type="ECO:0000256" key="5">
    <source>
        <dbReference type="ARBA" id="ARBA00022679"/>
    </source>
</evidence>
<name>Q7MC73_VIBVY</name>
<dbReference type="PROSITE" id="PS51101">
    <property type="entry name" value="PTS_EIIB_TYPE_4"/>
    <property type="match status" value="1"/>
</dbReference>
<dbReference type="Proteomes" id="UP000002675">
    <property type="component" value="Chromosome II"/>
</dbReference>
<keyword evidence="3" id="KW-0963">Cytoplasm</keyword>
<evidence type="ECO:0000256" key="4">
    <source>
        <dbReference type="ARBA" id="ARBA00022597"/>
    </source>
</evidence>
<feature type="active site" description="Pros-phosphohistidine intermediate; for EIIB activity" evidence="8">
    <location>
        <position position="50"/>
    </location>
</feature>
<dbReference type="GO" id="GO:0005737">
    <property type="term" value="C:cytoplasm"/>
    <property type="evidence" value="ECO:0007669"/>
    <property type="project" value="UniProtKB-SubCell"/>
</dbReference>
<dbReference type="HOGENOM" id="CLU_116175_2_1_6"/>
<dbReference type="Pfam" id="PF03830">
    <property type="entry name" value="PTSIIB_sorb"/>
    <property type="match status" value="1"/>
</dbReference>
<dbReference type="NCBIfam" id="NF008508">
    <property type="entry name" value="PRK11425.1"/>
    <property type="match status" value="1"/>
</dbReference>
<proteinExistence type="predicted"/>
<evidence type="ECO:0000256" key="9">
    <source>
        <dbReference type="PIRSR" id="PIRSR618455-2"/>
    </source>
</evidence>
<gene>
    <name evidence="11" type="ordered locus">VVA1514</name>
</gene>
<dbReference type="STRING" id="672.VV93_v1c44180"/>
<organism evidence="11 12">
    <name type="scientific">Vibrio vulnificus (strain YJ016)</name>
    <dbReference type="NCBI Taxonomy" id="196600"/>
    <lineage>
        <taxon>Bacteria</taxon>
        <taxon>Pseudomonadati</taxon>
        <taxon>Pseudomonadota</taxon>
        <taxon>Gammaproteobacteria</taxon>
        <taxon>Vibrionales</taxon>
        <taxon>Vibrionaceae</taxon>
        <taxon>Vibrio</taxon>
    </lineage>
</organism>
<dbReference type="KEGG" id="vvy:VVA1514"/>